<dbReference type="EMBL" id="HG994368">
    <property type="protein sequence ID" value="CAF1861633.1"/>
    <property type="molecule type" value="Genomic_DNA"/>
</dbReference>
<accession>A0A816JT50</accession>
<dbReference type="Proteomes" id="UP001295469">
    <property type="component" value="Chromosome C04"/>
</dbReference>
<organism evidence="1">
    <name type="scientific">Brassica napus</name>
    <name type="common">Rape</name>
    <dbReference type="NCBI Taxonomy" id="3708"/>
    <lineage>
        <taxon>Eukaryota</taxon>
        <taxon>Viridiplantae</taxon>
        <taxon>Streptophyta</taxon>
        <taxon>Embryophyta</taxon>
        <taxon>Tracheophyta</taxon>
        <taxon>Spermatophyta</taxon>
        <taxon>Magnoliopsida</taxon>
        <taxon>eudicotyledons</taxon>
        <taxon>Gunneridae</taxon>
        <taxon>Pentapetalae</taxon>
        <taxon>rosids</taxon>
        <taxon>malvids</taxon>
        <taxon>Brassicales</taxon>
        <taxon>Brassicaceae</taxon>
        <taxon>Brassiceae</taxon>
        <taxon>Brassica</taxon>
    </lineage>
</organism>
<sequence length="35" mass="4075">MSKLIRVDKPNHLNEAYLLTFCIVWFNYEGGSGEE</sequence>
<dbReference type="AlphaFoldDB" id="A0A816JT50"/>
<protein>
    <submittedName>
        <fullName evidence="1">(rape) hypothetical protein</fullName>
    </submittedName>
</protein>
<proteinExistence type="predicted"/>
<reference evidence="1" key="1">
    <citation type="submission" date="2021-01" db="EMBL/GenBank/DDBJ databases">
        <authorList>
            <consortium name="Genoscope - CEA"/>
            <person name="William W."/>
        </authorList>
    </citation>
    <scope>NUCLEOTIDE SEQUENCE</scope>
</reference>
<name>A0A816JT50_BRANA</name>
<evidence type="ECO:0000313" key="1">
    <source>
        <dbReference type="EMBL" id="CAF1861633.1"/>
    </source>
</evidence>
<gene>
    <name evidence="1" type="ORF">DARMORV10_C04P54300.1</name>
</gene>